<keyword evidence="4" id="KW-1185">Reference proteome</keyword>
<accession>A0ABW2C3Q3</accession>
<keyword evidence="2" id="KW-0812">Transmembrane</keyword>
<evidence type="ECO:0000313" key="4">
    <source>
        <dbReference type="Proteomes" id="UP001596337"/>
    </source>
</evidence>
<feature type="transmembrane region" description="Helical" evidence="2">
    <location>
        <begin position="36"/>
        <end position="53"/>
    </location>
</feature>
<dbReference type="Proteomes" id="UP001596337">
    <property type="component" value="Unassembled WGS sequence"/>
</dbReference>
<feature type="region of interest" description="Disordered" evidence="1">
    <location>
        <begin position="1"/>
        <end position="26"/>
    </location>
</feature>
<dbReference type="InterPro" id="IPR024341">
    <property type="entry name" value="DUF2631"/>
</dbReference>
<feature type="compositionally biased region" description="Basic and acidic residues" evidence="1">
    <location>
        <begin position="1"/>
        <end position="20"/>
    </location>
</feature>
<feature type="transmembrane region" description="Helical" evidence="2">
    <location>
        <begin position="59"/>
        <end position="77"/>
    </location>
</feature>
<sequence>MVAPTKEIETKSQVDPRDEPSAEWGWHGNFPRATQIMGWTIVVILLAMLIGNHEGNVENLWLVGIAAVIVGMLVTDIRRRRLSWRR</sequence>
<dbReference type="EMBL" id="JBHSXX010000001">
    <property type="protein sequence ID" value="MFC6869811.1"/>
    <property type="molecule type" value="Genomic_DNA"/>
</dbReference>
<keyword evidence="2" id="KW-1133">Transmembrane helix</keyword>
<evidence type="ECO:0000256" key="2">
    <source>
        <dbReference type="SAM" id="Phobius"/>
    </source>
</evidence>
<name>A0ABW2C3Q3_9PSEU</name>
<evidence type="ECO:0000313" key="3">
    <source>
        <dbReference type="EMBL" id="MFC6869811.1"/>
    </source>
</evidence>
<proteinExistence type="predicted"/>
<keyword evidence="2" id="KW-0472">Membrane</keyword>
<organism evidence="3 4">
    <name type="scientific">Haloechinothrix salitolerans</name>
    <dbReference type="NCBI Taxonomy" id="926830"/>
    <lineage>
        <taxon>Bacteria</taxon>
        <taxon>Bacillati</taxon>
        <taxon>Actinomycetota</taxon>
        <taxon>Actinomycetes</taxon>
        <taxon>Pseudonocardiales</taxon>
        <taxon>Pseudonocardiaceae</taxon>
        <taxon>Haloechinothrix</taxon>
    </lineage>
</organism>
<dbReference type="RefSeq" id="WP_390221152.1">
    <property type="nucleotide sequence ID" value="NZ_BAABLA010000103.1"/>
</dbReference>
<reference evidence="4" key="1">
    <citation type="journal article" date="2019" name="Int. J. Syst. Evol. Microbiol.">
        <title>The Global Catalogue of Microorganisms (GCM) 10K type strain sequencing project: providing services to taxonomists for standard genome sequencing and annotation.</title>
        <authorList>
            <consortium name="The Broad Institute Genomics Platform"/>
            <consortium name="The Broad Institute Genome Sequencing Center for Infectious Disease"/>
            <person name="Wu L."/>
            <person name="Ma J."/>
        </authorList>
    </citation>
    <scope>NUCLEOTIDE SEQUENCE [LARGE SCALE GENOMIC DNA]</scope>
    <source>
        <strain evidence="4">KCTC 32255</strain>
    </source>
</reference>
<evidence type="ECO:0000256" key="1">
    <source>
        <dbReference type="SAM" id="MobiDB-lite"/>
    </source>
</evidence>
<protein>
    <submittedName>
        <fullName evidence="3">DUF2631 domain-containing protein</fullName>
    </submittedName>
</protein>
<comment type="caution">
    <text evidence="3">The sequence shown here is derived from an EMBL/GenBank/DDBJ whole genome shotgun (WGS) entry which is preliminary data.</text>
</comment>
<gene>
    <name evidence="3" type="ORF">ACFQGD_21960</name>
</gene>
<dbReference type="Pfam" id="PF10939">
    <property type="entry name" value="DUF2631"/>
    <property type="match status" value="1"/>
</dbReference>